<accession>A0ABT1YIK6</accession>
<sequence>MNDKYFFCYSTNMLIFLKNKGIRYICCAYHAKTMRKFWQFKHNKALQDALDEYREQGMELKGLGLSLFAFLLLYAVRTARVGLTAFTFYGFCSSPRLFFQQLALPVCSGILFEGVLILLHPAP</sequence>
<evidence type="ECO:0000256" key="1">
    <source>
        <dbReference type="SAM" id="Phobius"/>
    </source>
</evidence>
<keyword evidence="3" id="KW-1185">Reference proteome</keyword>
<feature type="transmembrane region" description="Helical" evidence="1">
    <location>
        <begin position="63"/>
        <end position="91"/>
    </location>
</feature>
<feature type="transmembrane region" description="Helical" evidence="1">
    <location>
        <begin position="97"/>
        <end position="119"/>
    </location>
</feature>
<reference evidence="2 3" key="1">
    <citation type="submission" date="2022-08" db="EMBL/GenBank/DDBJ databases">
        <title>Paenibacillus endoradicis sp. nov., Paenibacillus radicibacter sp. nov and Paenibacillus pararadicis sp. nov., three cold-adapted plant growth-promoting bacteria isolated from root of Larix gmelinii in Great Khingan.</title>
        <authorList>
            <person name="Xue H."/>
        </authorList>
    </citation>
    <scope>NUCLEOTIDE SEQUENCE [LARGE SCALE GENOMIC DNA]</scope>
    <source>
        <strain evidence="2 3">N5-1-1-5</strain>
    </source>
</reference>
<keyword evidence="1" id="KW-0472">Membrane</keyword>
<evidence type="ECO:0000313" key="3">
    <source>
        <dbReference type="Proteomes" id="UP001300012"/>
    </source>
</evidence>
<organism evidence="2 3">
    <name type="scientific">Paenibacillus radicis</name>
    <name type="common">ex Xue et al. 2023</name>
    <dbReference type="NCBI Taxonomy" id="2972489"/>
    <lineage>
        <taxon>Bacteria</taxon>
        <taxon>Bacillati</taxon>
        <taxon>Bacillota</taxon>
        <taxon>Bacilli</taxon>
        <taxon>Bacillales</taxon>
        <taxon>Paenibacillaceae</taxon>
        <taxon>Paenibacillus</taxon>
    </lineage>
</organism>
<evidence type="ECO:0000313" key="2">
    <source>
        <dbReference type="EMBL" id="MCR8632264.1"/>
    </source>
</evidence>
<name>A0ABT1YIK6_9BACL</name>
<comment type="caution">
    <text evidence="2">The sequence shown here is derived from an EMBL/GenBank/DDBJ whole genome shotgun (WGS) entry which is preliminary data.</text>
</comment>
<protein>
    <submittedName>
        <fullName evidence="2">DUF5659 domain-containing protein</fullName>
    </submittedName>
</protein>
<keyword evidence="1" id="KW-1133">Transmembrane helix</keyword>
<dbReference type="Proteomes" id="UP001300012">
    <property type="component" value="Unassembled WGS sequence"/>
</dbReference>
<keyword evidence="1" id="KW-0812">Transmembrane</keyword>
<dbReference type="EMBL" id="JANQBD010000009">
    <property type="protein sequence ID" value="MCR8632264.1"/>
    <property type="molecule type" value="Genomic_DNA"/>
</dbReference>
<proteinExistence type="predicted"/>
<gene>
    <name evidence="2" type="ORF">NV381_13730</name>
</gene>